<keyword evidence="1" id="KW-0175">Coiled coil</keyword>
<feature type="compositionally biased region" description="Polar residues" evidence="2">
    <location>
        <begin position="454"/>
        <end position="464"/>
    </location>
</feature>
<accession>S3CW78</accession>
<dbReference type="Proteomes" id="UP000016922">
    <property type="component" value="Unassembled WGS sequence"/>
</dbReference>
<evidence type="ECO:0000313" key="3">
    <source>
        <dbReference type="EMBL" id="EPE29875.1"/>
    </source>
</evidence>
<evidence type="ECO:0000313" key="4">
    <source>
        <dbReference type="Proteomes" id="UP000016922"/>
    </source>
</evidence>
<sequence length="586" mass="66673">MVLFPADGGLIEVRLVKLTGDNAKAGYFEEYASIKERDPFDDAKVFRRHRSSDDKNCIVDEDLIGNDESDIVGGLDGNASHNGDNSSQGADNGDGQDTNNDDKSDGLSENVGEKKTPGLELKRFIVAQEACYGVEITLRKGFSHGRYYGGFTLILIDLESDKVLYNERIFEKSLQRSYRALEKHERFTVKTLPAGIVGGELKVNVALAFHAMNPDEKSEDSQDVDVFAGLRVQIHRFGRILAQKPTMFELDGMTNTHQNIAQKLHGKPGITKGLSLSGGHNVEDEHAARRRTPYYWITTEIEQTLKIDYFPRAADYLERNGFEKTPIKLERRPWDCLSVEERPGCFRKLQLEDQRRERDHEIVLAELEAHTGRIRGRILDEGICPNKWRSWALLMRRERPLVFMELQKRLRYFWKGEIPPEDLREIKLLESRKRQATSGEKPEVYHTEKEKQGESSGHGQPETISLLSDSEDEQIFEHVVPSLPAPRRANSVIDEQRPAKRIKLEPASNNQMFPVNLSQFNANTSSSSSETNLRRLKQRARELEEGLIAAQTVADMLRARNEMNARIAAMEEEEERRPSDGRSTIG</sequence>
<protein>
    <submittedName>
        <fullName evidence="3">Uncharacterized protein</fullName>
    </submittedName>
</protein>
<evidence type="ECO:0000256" key="2">
    <source>
        <dbReference type="SAM" id="MobiDB-lite"/>
    </source>
</evidence>
<dbReference type="KEGG" id="glz:GLAREA_01035"/>
<name>S3CW78_GLAL2</name>
<dbReference type="GeneID" id="19460093"/>
<dbReference type="OrthoDB" id="3555265at2759"/>
<feature type="region of interest" description="Disordered" evidence="2">
    <location>
        <begin position="432"/>
        <end position="464"/>
    </location>
</feature>
<feature type="compositionally biased region" description="Polar residues" evidence="2">
    <location>
        <begin position="79"/>
        <end position="88"/>
    </location>
</feature>
<dbReference type="AlphaFoldDB" id="S3CW78"/>
<keyword evidence="4" id="KW-1185">Reference proteome</keyword>
<feature type="compositionally biased region" description="Low complexity" evidence="2">
    <location>
        <begin position="89"/>
        <end position="98"/>
    </location>
</feature>
<dbReference type="RefSeq" id="XP_008083984.1">
    <property type="nucleotide sequence ID" value="XM_008085793.1"/>
</dbReference>
<dbReference type="EMBL" id="KE145367">
    <property type="protein sequence ID" value="EPE29875.1"/>
    <property type="molecule type" value="Genomic_DNA"/>
</dbReference>
<feature type="region of interest" description="Disordered" evidence="2">
    <location>
        <begin position="70"/>
        <end position="113"/>
    </location>
</feature>
<proteinExistence type="predicted"/>
<feature type="coiled-coil region" evidence="1">
    <location>
        <begin position="526"/>
        <end position="576"/>
    </location>
</feature>
<dbReference type="HOGENOM" id="CLU_465432_0_0_1"/>
<feature type="compositionally biased region" description="Basic and acidic residues" evidence="2">
    <location>
        <begin position="100"/>
        <end position="113"/>
    </location>
</feature>
<feature type="compositionally biased region" description="Basic and acidic residues" evidence="2">
    <location>
        <begin position="440"/>
        <end position="453"/>
    </location>
</feature>
<reference evidence="3 4" key="1">
    <citation type="journal article" date="2013" name="BMC Genomics">
        <title>Genomics-driven discovery of the pneumocandin biosynthetic gene cluster in the fungus Glarea lozoyensis.</title>
        <authorList>
            <person name="Chen L."/>
            <person name="Yue Q."/>
            <person name="Zhang X."/>
            <person name="Xiang M."/>
            <person name="Wang C."/>
            <person name="Li S."/>
            <person name="Che Y."/>
            <person name="Ortiz-Lopez F.J."/>
            <person name="Bills G.F."/>
            <person name="Liu X."/>
            <person name="An Z."/>
        </authorList>
    </citation>
    <scope>NUCLEOTIDE SEQUENCE [LARGE SCALE GENOMIC DNA]</scope>
    <source>
        <strain evidence="4">ATCC 20868 / MF5171</strain>
    </source>
</reference>
<organism evidence="3 4">
    <name type="scientific">Glarea lozoyensis (strain ATCC 20868 / MF5171)</name>
    <dbReference type="NCBI Taxonomy" id="1116229"/>
    <lineage>
        <taxon>Eukaryota</taxon>
        <taxon>Fungi</taxon>
        <taxon>Dikarya</taxon>
        <taxon>Ascomycota</taxon>
        <taxon>Pezizomycotina</taxon>
        <taxon>Leotiomycetes</taxon>
        <taxon>Helotiales</taxon>
        <taxon>Helotiaceae</taxon>
        <taxon>Glarea</taxon>
    </lineage>
</organism>
<evidence type="ECO:0000256" key="1">
    <source>
        <dbReference type="SAM" id="Coils"/>
    </source>
</evidence>
<gene>
    <name evidence="3" type="ORF">GLAREA_01035</name>
</gene>